<organism evidence="2 3">
    <name type="scientific">Colletotrichum destructivum</name>
    <dbReference type="NCBI Taxonomy" id="34406"/>
    <lineage>
        <taxon>Eukaryota</taxon>
        <taxon>Fungi</taxon>
        <taxon>Dikarya</taxon>
        <taxon>Ascomycota</taxon>
        <taxon>Pezizomycotina</taxon>
        <taxon>Sordariomycetes</taxon>
        <taxon>Hypocreomycetidae</taxon>
        <taxon>Glomerellales</taxon>
        <taxon>Glomerellaceae</taxon>
        <taxon>Colletotrichum</taxon>
        <taxon>Colletotrichum destructivum species complex</taxon>
    </lineage>
</organism>
<gene>
    <name evidence="2" type="ORF">CDEST_08635</name>
</gene>
<dbReference type="GeneID" id="87945138"/>
<feature type="region of interest" description="Disordered" evidence="1">
    <location>
        <begin position="596"/>
        <end position="645"/>
    </location>
</feature>
<proteinExistence type="predicted"/>
<sequence>MHLLKTFTTDSQQSAPGLPRVTVLPQPPVTAPEIPTQTASTPLVTASFSTLTNLPTSANLIDITGVTYTSPVFITTTSPGSDEPTIVPIIIPLVGPPKICFGCLPGITPPNLEIRLPEFCIRVPIIGNIGHCPPADNDSGGNDDGEGDKKEEEKENEEEKKSTKTESSTSSSTTSCTTIVTATQRSAFCSVTKAANDPSSQVFGGCTTSAYTTITGCSVYDSARTVTTTKTVDNAEPTCGIVNCDSTACPRDAAPELPKLPHHALDKRGSAKEGDWEEPEDYESGLVDDFIDTQLKLCIAFRDGRYPQIGSILGFTPKLVANYDILNVDTPQEEMVSANWLLFKNKVEVLGVEGLYGCTSVVLVSERGAWAAHIFEMNMQQDDLFESLVLQQTAVGLPENHRTRHLYEYGLRDILKRPDKGDHGVMFGDWKPNPESEGKTAQDLGMQAFIITPRPRIRHYPNGQLRTQAENSDINRDPGTLLSPENVQRLSELISRVYGGIQPEIIDYAPIMMPNEAFVAIGTSKAWSVGKVTRWIQRQQKDSPRGKVLIQYKPAKTCDGKAAWRVWSENRQIGTAEWTPASGQVFVAPGGAPVRRQACPIPSNGRPTGSASFTTASTRVSASTQSASSKKQATSAGSSDNPTPSSGAMITFSVLPSLAVTLPAWPTAVDTSAAKKLSSSPRDSIVTISVLPSLAITLPVWPIEAEKTIVKTSSSKIPGSVVTVSVLPSVAITLPAWPTAIDTSAPKKTSASNPQEASTSLESRTTSTSSVPRPPPKPQPSEEALVMHETKGKNKYQWVMYGRKRGDTNFSPCSGKNAGSSKASMDIRLELSPWPSSFSAESDLMGRKDCEFTQGFDDSWPGSMQCKGTNSFPCEVDNWDNREEVCGKDAYNKGKSYKGRVVCVFPV</sequence>
<evidence type="ECO:0000313" key="3">
    <source>
        <dbReference type="Proteomes" id="UP001322277"/>
    </source>
</evidence>
<evidence type="ECO:0000256" key="1">
    <source>
        <dbReference type="SAM" id="MobiDB-lite"/>
    </source>
</evidence>
<feature type="compositionally biased region" description="Low complexity" evidence="1">
    <location>
        <begin position="758"/>
        <end position="771"/>
    </location>
</feature>
<feature type="compositionally biased region" description="Low complexity" evidence="1">
    <location>
        <begin position="165"/>
        <end position="175"/>
    </location>
</feature>
<feature type="compositionally biased region" description="Basic and acidic residues" evidence="1">
    <location>
        <begin position="147"/>
        <end position="164"/>
    </location>
</feature>
<dbReference type="RefSeq" id="XP_062780845.1">
    <property type="nucleotide sequence ID" value="XM_062924794.1"/>
</dbReference>
<dbReference type="AlphaFoldDB" id="A0AAX4IL21"/>
<dbReference type="KEGG" id="cdet:87945138"/>
<feature type="compositionally biased region" description="Low complexity" evidence="1">
    <location>
        <begin position="610"/>
        <end position="639"/>
    </location>
</feature>
<keyword evidence="3" id="KW-1185">Reference proteome</keyword>
<name>A0AAX4IL21_9PEZI</name>
<feature type="region of interest" description="Disordered" evidence="1">
    <location>
        <begin position="131"/>
        <end position="176"/>
    </location>
</feature>
<dbReference type="EMBL" id="CP137309">
    <property type="protein sequence ID" value="WQF83621.1"/>
    <property type="molecule type" value="Genomic_DNA"/>
</dbReference>
<dbReference type="Proteomes" id="UP001322277">
    <property type="component" value="Chromosome 5"/>
</dbReference>
<evidence type="ECO:0000313" key="2">
    <source>
        <dbReference type="EMBL" id="WQF83621.1"/>
    </source>
</evidence>
<accession>A0AAX4IL21</accession>
<feature type="region of interest" description="Disordered" evidence="1">
    <location>
        <begin position="742"/>
        <end position="785"/>
    </location>
</feature>
<reference evidence="3" key="1">
    <citation type="journal article" date="2023" name="bioRxiv">
        <title>Complete genome of the Medicago anthracnose fungus, Colletotrichum destructivum, reveals a mini-chromosome-like region within a core chromosome.</title>
        <authorList>
            <person name="Lapalu N."/>
            <person name="Simon A."/>
            <person name="Lu A."/>
            <person name="Plaumann P.-L."/>
            <person name="Amselem J."/>
            <person name="Pigne S."/>
            <person name="Auger A."/>
            <person name="Koch C."/>
            <person name="Dallery J.-F."/>
            <person name="O'Connell R.J."/>
        </authorList>
    </citation>
    <scope>NUCLEOTIDE SEQUENCE [LARGE SCALE GENOMIC DNA]</scope>
    <source>
        <strain evidence="3">CBS 520.97</strain>
    </source>
</reference>
<protein>
    <submittedName>
        <fullName evidence="2">Uncharacterized protein</fullName>
    </submittedName>
</protein>
<feature type="compositionally biased region" description="Polar residues" evidence="1">
    <location>
        <begin position="746"/>
        <end position="757"/>
    </location>
</feature>